<feature type="binding site" evidence="13">
    <location>
        <position position="35"/>
    </location>
    <ligand>
        <name>NAD(+)</name>
        <dbReference type="ChEBI" id="CHEBI:57540"/>
    </ligand>
</feature>
<dbReference type="Proteomes" id="UP000618343">
    <property type="component" value="Unassembled WGS sequence"/>
</dbReference>
<dbReference type="EMBL" id="DQUO01000003">
    <property type="protein sequence ID" value="HIP90801.1"/>
    <property type="molecule type" value="Genomic_DNA"/>
</dbReference>
<feature type="binding site" evidence="13">
    <location>
        <position position="162"/>
    </location>
    <ligand>
        <name>(S)-2,3,4,5-tetrahydrodipicolinate</name>
        <dbReference type="ChEBI" id="CHEBI:16845"/>
    </ligand>
</feature>
<keyword evidence="3 13" id="KW-0028">Amino-acid biosynthesis</keyword>
<dbReference type="InterPro" id="IPR023940">
    <property type="entry name" value="DHDPR_bac"/>
</dbReference>
<keyword evidence="6 13" id="KW-0560">Oxidoreductase</keyword>
<dbReference type="Gene3D" id="3.40.50.720">
    <property type="entry name" value="NAD(P)-binding Rossmann-like Domain"/>
    <property type="match status" value="1"/>
</dbReference>
<sequence>MVVKVAVTGALGRMGSGIIKTIQEHPDLKLVAAVEAPNHKRRGEDVGKVLGIGEIGVVLETADRLEEVLKESKPDVLVDFTTPEATVKTVKIAAPLGINLVIGTTGFTSEQKKEIEGTIMKHGVAAVISQNYAVGVNIFFKVLEFLAKKLGDYDIEIVEMHHRYKRDAPSGTALRAAEVIIDNLDRDVNLIYGRVGILGERKKDEICIHAIRGGDVVGEHTVIFAGDGERLEVTHRASSRQAFVNGAIIAVKFIAGKREGIYDTFDVLGLRD</sequence>
<evidence type="ECO:0000256" key="1">
    <source>
        <dbReference type="ARBA" id="ARBA00006642"/>
    </source>
</evidence>
<proteinExistence type="inferred from homology"/>
<dbReference type="GO" id="GO:0005737">
    <property type="term" value="C:cytoplasm"/>
    <property type="evidence" value="ECO:0007669"/>
    <property type="project" value="UniProtKB-SubCell"/>
</dbReference>
<evidence type="ECO:0000259" key="15">
    <source>
        <dbReference type="Pfam" id="PF05173"/>
    </source>
</evidence>
<dbReference type="HAMAP" id="MF_00102">
    <property type="entry name" value="DapB"/>
    <property type="match status" value="1"/>
</dbReference>
<dbReference type="GO" id="GO:0050661">
    <property type="term" value="F:NADP binding"/>
    <property type="evidence" value="ECO:0007669"/>
    <property type="project" value="UniProtKB-UniRule"/>
</dbReference>
<dbReference type="InterPro" id="IPR000846">
    <property type="entry name" value="DapB_N"/>
</dbReference>
<comment type="catalytic activity">
    <reaction evidence="12 13">
        <text>(S)-2,3,4,5-tetrahydrodipicolinate + NAD(+) + H2O = (2S,4S)-4-hydroxy-2,3,4,5-tetrahydrodipicolinate + NADH + H(+)</text>
        <dbReference type="Rhea" id="RHEA:35323"/>
        <dbReference type="ChEBI" id="CHEBI:15377"/>
        <dbReference type="ChEBI" id="CHEBI:15378"/>
        <dbReference type="ChEBI" id="CHEBI:16845"/>
        <dbReference type="ChEBI" id="CHEBI:57540"/>
        <dbReference type="ChEBI" id="CHEBI:57945"/>
        <dbReference type="ChEBI" id="CHEBI:67139"/>
        <dbReference type="EC" id="1.17.1.8"/>
    </reaction>
</comment>
<dbReference type="SUPFAM" id="SSF51735">
    <property type="entry name" value="NAD(P)-binding Rossmann-fold domains"/>
    <property type="match status" value="1"/>
</dbReference>
<evidence type="ECO:0000313" key="16">
    <source>
        <dbReference type="EMBL" id="HIP84232.1"/>
    </source>
</evidence>
<evidence type="ECO:0000313" key="18">
    <source>
        <dbReference type="Proteomes" id="UP000618343"/>
    </source>
</evidence>
<comment type="catalytic activity">
    <reaction evidence="11 13">
        <text>(S)-2,3,4,5-tetrahydrodipicolinate + NADP(+) + H2O = (2S,4S)-4-hydroxy-2,3,4,5-tetrahydrodipicolinate + NADPH + H(+)</text>
        <dbReference type="Rhea" id="RHEA:35331"/>
        <dbReference type="ChEBI" id="CHEBI:15377"/>
        <dbReference type="ChEBI" id="CHEBI:15378"/>
        <dbReference type="ChEBI" id="CHEBI:16845"/>
        <dbReference type="ChEBI" id="CHEBI:57783"/>
        <dbReference type="ChEBI" id="CHEBI:58349"/>
        <dbReference type="ChEBI" id="CHEBI:67139"/>
        <dbReference type="EC" id="1.17.1.8"/>
    </reaction>
</comment>
<dbReference type="PANTHER" id="PTHR20836">
    <property type="entry name" value="DIHYDRODIPICOLINATE REDUCTASE"/>
    <property type="match status" value="1"/>
</dbReference>
<dbReference type="UniPathway" id="UPA00034">
    <property type="reaction ID" value="UER00018"/>
</dbReference>
<reference evidence="17" key="1">
    <citation type="journal article" date="2020" name="ISME J.">
        <title>Gammaproteobacteria mediating utilization of methyl-, sulfur- and petroleum organic compounds in deep ocean hydrothermal plumes.</title>
        <authorList>
            <person name="Zhou Z."/>
            <person name="Liu Y."/>
            <person name="Pan J."/>
            <person name="Cron B.R."/>
            <person name="Toner B.M."/>
            <person name="Anantharaman K."/>
            <person name="Breier J.A."/>
            <person name="Dick G.J."/>
            <person name="Li M."/>
        </authorList>
    </citation>
    <scope>NUCLEOTIDE SEQUENCE</scope>
    <source>
        <strain evidence="16">SZUA-1453</strain>
        <strain evidence="17">SZUA-1471</strain>
    </source>
</reference>
<evidence type="ECO:0000256" key="13">
    <source>
        <dbReference type="HAMAP-Rule" id="MF_00102"/>
    </source>
</evidence>
<evidence type="ECO:0000256" key="8">
    <source>
        <dbReference type="ARBA" id="ARBA00023154"/>
    </source>
</evidence>
<feature type="binding site" evidence="13">
    <location>
        <begin position="129"/>
        <end position="132"/>
    </location>
    <ligand>
        <name>NAD(+)</name>
        <dbReference type="ChEBI" id="CHEBI:57540"/>
    </ligand>
</feature>
<comment type="similarity">
    <text evidence="1 13">Belongs to the DapB family.</text>
</comment>
<dbReference type="PANTHER" id="PTHR20836:SF0">
    <property type="entry name" value="4-HYDROXY-TETRAHYDRODIPICOLINATE REDUCTASE 1, CHLOROPLASTIC-RELATED"/>
    <property type="match status" value="1"/>
</dbReference>
<keyword evidence="7 13" id="KW-0520">NAD</keyword>
<dbReference type="InterPro" id="IPR022663">
    <property type="entry name" value="DapB_C"/>
</dbReference>
<dbReference type="Pfam" id="PF05173">
    <property type="entry name" value="DapB_C"/>
    <property type="match status" value="1"/>
</dbReference>
<dbReference type="GO" id="GO:0019877">
    <property type="term" value="P:diaminopimelate biosynthetic process"/>
    <property type="evidence" value="ECO:0007669"/>
    <property type="project" value="UniProtKB-UniRule"/>
</dbReference>
<dbReference type="GO" id="GO:0008839">
    <property type="term" value="F:4-hydroxy-tetrahydrodipicolinate reductase"/>
    <property type="evidence" value="ECO:0007669"/>
    <property type="project" value="UniProtKB-UniRule"/>
</dbReference>
<feature type="binding site" evidence="13">
    <location>
        <begin position="171"/>
        <end position="172"/>
    </location>
    <ligand>
        <name>(S)-2,3,4,5-tetrahydrodipicolinate</name>
        <dbReference type="ChEBI" id="CHEBI:16845"/>
    </ligand>
</feature>
<dbReference type="NCBIfam" id="TIGR00036">
    <property type="entry name" value="dapB"/>
    <property type="match status" value="1"/>
</dbReference>
<evidence type="ECO:0000256" key="7">
    <source>
        <dbReference type="ARBA" id="ARBA00023027"/>
    </source>
</evidence>
<evidence type="ECO:0000259" key="14">
    <source>
        <dbReference type="Pfam" id="PF01113"/>
    </source>
</evidence>
<comment type="subcellular location">
    <subcellularLocation>
        <location evidence="13">Cytoplasm</location>
    </subcellularLocation>
</comment>
<gene>
    <name evidence="13" type="primary">dapB</name>
    <name evidence="16" type="ORF">EYH15_01905</name>
    <name evidence="17" type="ORF">EYH21_00650</name>
</gene>
<keyword evidence="4 13" id="KW-0521">NADP</keyword>
<comment type="caution">
    <text evidence="17">The sequence shown here is derived from an EMBL/GenBank/DDBJ whole genome shotgun (WGS) entry which is preliminary data.</text>
</comment>
<evidence type="ECO:0000256" key="3">
    <source>
        <dbReference type="ARBA" id="ARBA00022605"/>
    </source>
</evidence>
<dbReference type="AlphaFoldDB" id="A0A832ZL07"/>
<dbReference type="GO" id="GO:0051287">
    <property type="term" value="F:NAD binding"/>
    <property type="evidence" value="ECO:0007669"/>
    <property type="project" value="UniProtKB-UniRule"/>
</dbReference>
<feature type="binding site" evidence="13">
    <location>
        <begin position="9"/>
        <end position="14"/>
    </location>
    <ligand>
        <name>NAD(+)</name>
        <dbReference type="ChEBI" id="CHEBI:57540"/>
    </ligand>
</feature>
<dbReference type="EC" id="1.17.1.8" evidence="10 13"/>
<evidence type="ECO:0000256" key="11">
    <source>
        <dbReference type="ARBA" id="ARBA00049080"/>
    </source>
</evidence>
<comment type="function">
    <text evidence="13">Catalyzes the conversion of 4-hydroxy-tetrahydrodipicolinate (HTPA) to tetrahydrodipicolinate.</text>
</comment>
<dbReference type="SUPFAM" id="SSF55347">
    <property type="entry name" value="Glyceraldehyde-3-phosphate dehydrogenase-like, C-terminal domain"/>
    <property type="match status" value="1"/>
</dbReference>
<name>A0A832ZL07_9EURY</name>
<dbReference type="GO" id="GO:0016726">
    <property type="term" value="F:oxidoreductase activity, acting on CH or CH2 groups, NAD or NADP as acceptor"/>
    <property type="evidence" value="ECO:0007669"/>
    <property type="project" value="UniProtKB-UniRule"/>
</dbReference>
<dbReference type="Pfam" id="PF01113">
    <property type="entry name" value="DapB_N"/>
    <property type="match status" value="1"/>
</dbReference>
<evidence type="ECO:0000256" key="2">
    <source>
        <dbReference type="ARBA" id="ARBA00022490"/>
    </source>
</evidence>
<evidence type="ECO:0000313" key="17">
    <source>
        <dbReference type="EMBL" id="HIP90801.1"/>
    </source>
</evidence>
<evidence type="ECO:0000256" key="6">
    <source>
        <dbReference type="ARBA" id="ARBA00023002"/>
    </source>
</evidence>
<feature type="active site" description="Proton donor" evidence="13">
    <location>
        <position position="165"/>
    </location>
</feature>
<feature type="domain" description="Dihydrodipicolinate reductase C-terminal" evidence="15">
    <location>
        <begin position="135"/>
        <end position="268"/>
    </location>
</feature>
<comment type="subunit">
    <text evidence="13">Homotetramer.</text>
</comment>
<keyword evidence="8 13" id="KW-0457">Lysine biosynthesis</keyword>
<dbReference type="Gene3D" id="3.30.360.10">
    <property type="entry name" value="Dihydrodipicolinate Reductase, domain 2"/>
    <property type="match status" value="1"/>
</dbReference>
<dbReference type="InterPro" id="IPR022664">
    <property type="entry name" value="DapB_N_CS"/>
</dbReference>
<comment type="caution">
    <text evidence="13">Lacks conserved residue(s) required for the propagation of feature annotation.</text>
</comment>
<keyword evidence="5 13" id="KW-0220">Diaminopimelate biosynthesis</keyword>
<comment type="caution">
    <text evidence="13">Was originally thought to be a dihydrodipicolinate reductase (DHDPR), catalyzing the conversion of dihydrodipicolinate to tetrahydrodipicolinate. However, it was shown in E.coli that the substrate of the enzymatic reaction is not dihydrodipicolinate (DHDP) but in fact (2S,4S)-4-hydroxy-2,3,4,5-tetrahydrodipicolinic acid (HTPA), the product released by the DapA-catalyzed reaction.</text>
</comment>
<feature type="domain" description="Dihydrodipicolinate reductase N-terminal" evidence="14">
    <location>
        <begin position="3"/>
        <end position="132"/>
    </location>
</feature>
<dbReference type="FunFam" id="3.30.360.10:FF:000004">
    <property type="entry name" value="4-hydroxy-tetrahydrodipicolinate reductase"/>
    <property type="match status" value="1"/>
</dbReference>
<dbReference type="GO" id="GO:0009089">
    <property type="term" value="P:lysine biosynthetic process via diaminopimelate"/>
    <property type="evidence" value="ECO:0007669"/>
    <property type="project" value="UniProtKB-UniRule"/>
</dbReference>
<dbReference type="EMBL" id="DQUI01000031">
    <property type="protein sequence ID" value="HIP84232.1"/>
    <property type="molecule type" value="Genomic_DNA"/>
</dbReference>
<accession>A0A832ZL07</accession>
<feature type="binding site" evidence="13">
    <location>
        <begin position="103"/>
        <end position="105"/>
    </location>
    <ligand>
        <name>NAD(+)</name>
        <dbReference type="ChEBI" id="CHEBI:57540"/>
    </ligand>
</feature>
<dbReference type="CDD" id="cd02274">
    <property type="entry name" value="DHDPR_N"/>
    <property type="match status" value="1"/>
</dbReference>
<dbReference type="PIRSF" id="PIRSF000161">
    <property type="entry name" value="DHPR"/>
    <property type="match status" value="1"/>
</dbReference>
<feature type="active site" description="Proton donor/acceptor" evidence="13">
    <location>
        <position position="161"/>
    </location>
</feature>
<evidence type="ECO:0000256" key="12">
    <source>
        <dbReference type="ARBA" id="ARBA00049396"/>
    </source>
</evidence>
<keyword evidence="2 13" id="KW-0963">Cytoplasm</keyword>
<organism evidence="17 18">
    <name type="scientific">Methanothermococcus okinawensis</name>
    <dbReference type="NCBI Taxonomy" id="155863"/>
    <lineage>
        <taxon>Archaea</taxon>
        <taxon>Methanobacteriati</taxon>
        <taxon>Methanobacteriota</taxon>
        <taxon>Methanomada group</taxon>
        <taxon>Methanococci</taxon>
        <taxon>Methanococcales</taxon>
        <taxon>Methanococcaceae</taxon>
        <taxon>Methanothermococcus</taxon>
    </lineage>
</organism>
<dbReference type="PROSITE" id="PS01298">
    <property type="entry name" value="DAPB"/>
    <property type="match status" value="1"/>
</dbReference>
<evidence type="ECO:0000256" key="4">
    <source>
        <dbReference type="ARBA" id="ARBA00022857"/>
    </source>
</evidence>
<evidence type="ECO:0000256" key="10">
    <source>
        <dbReference type="ARBA" id="ARBA00038983"/>
    </source>
</evidence>
<protein>
    <recommendedName>
        <fullName evidence="10 13">4-hydroxy-tetrahydrodipicolinate reductase</fullName>
        <shortName evidence="13">HTPA reductase</shortName>
        <ecNumber evidence="10 13">1.17.1.8</ecNumber>
    </recommendedName>
</protein>
<dbReference type="InterPro" id="IPR036291">
    <property type="entry name" value="NAD(P)-bd_dom_sf"/>
</dbReference>
<dbReference type="Proteomes" id="UP000643554">
    <property type="component" value="Unassembled WGS sequence"/>
</dbReference>
<comment type="pathway">
    <text evidence="9 13">Amino-acid biosynthesis; L-lysine biosynthesis via DAP pathway; (S)-tetrahydrodipicolinate from L-aspartate: step 4/4.</text>
</comment>
<evidence type="ECO:0000256" key="9">
    <source>
        <dbReference type="ARBA" id="ARBA00037922"/>
    </source>
</evidence>
<evidence type="ECO:0000256" key="5">
    <source>
        <dbReference type="ARBA" id="ARBA00022915"/>
    </source>
</evidence>